<evidence type="ECO:0000313" key="4">
    <source>
        <dbReference type="Proteomes" id="UP000011087"/>
    </source>
</evidence>
<reference evidence="4" key="2">
    <citation type="submission" date="2012-11" db="EMBL/GenBank/DDBJ databases">
        <authorList>
            <person name="Kuo A."/>
            <person name="Curtis B.A."/>
            <person name="Tanifuji G."/>
            <person name="Burki F."/>
            <person name="Gruber A."/>
            <person name="Irimia M."/>
            <person name="Maruyama S."/>
            <person name="Arias M.C."/>
            <person name="Ball S.G."/>
            <person name="Gile G.H."/>
            <person name="Hirakawa Y."/>
            <person name="Hopkins J.F."/>
            <person name="Rensing S.A."/>
            <person name="Schmutz J."/>
            <person name="Symeonidi A."/>
            <person name="Elias M."/>
            <person name="Eveleigh R.J."/>
            <person name="Herman E.K."/>
            <person name="Klute M.J."/>
            <person name="Nakayama T."/>
            <person name="Obornik M."/>
            <person name="Reyes-Prieto A."/>
            <person name="Armbrust E.V."/>
            <person name="Aves S.J."/>
            <person name="Beiko R.G."/>
            <person name="Coutinho P."/>
            <person name="Dacks J.B."/>
            <person name="Durnford D.G."/>
            <person name="Fast N.M."/>
            <person name="Green B.R."/>
            <person name="Grisdale C."/>
            <person name="Hempe F."/>
            <person name="Henrissat B."/>
            <person name="Hoppner M.P."/>
            <person name="Ishida K.-I."/>
            <person name="Kim E."/>
            <person name="Koreny L."/>
            <person name="Kroth P.G."/>
            <person name="Liu Y."/>
            <person name="Malik S.-B."/>
            <person name="Maier U.G."/>
            <person name="McRose D."/>
            <person name="Mock T."/>
            <person name="Neilson J.A."/>
            <person name="Onodera N.T."/>
            <person name="Poole A.M."/>
            <person name="Pritham E.J."/>
            <person name="Richards T.A."/>
            <person name="Rocap G."/>
            <person name="Roy S.W."/>
            <person name="Sarai C."/>
            <person name="Schaack S."/>
            <person name="Shirato S."/>
            <person name="Slamovits C.H."/>
            <person name="Spencer D.F."/>
            <person name="Suzuki S."/>
            <person name="Worden A.Z."/>
            <person name="Zauner S."/>
            <person name="Barry K."/>
            <person name="Bell C."/>
            <person name="Bharti A.K."/>
            <person name="Crow J.A."/>
            <person name="Grimwood J."/>
            <person name="Kramer R."/>
            <person name="Lindquist E."/>
            <person name="Lucas S."/>
            <person name="Salamov A."/>
            <person name="McFadden G.I."/>
            <person name="Lane C.E."/>
            <person name="Keeling P.J."/>
            <person name="Gray M.W."/>
            <person name="Grigoriev I.V."/>
            <person name="Archibald J.M."/>
        </authorList>
    </citation>
    <scope>NUCLEOTIDE SEQUENCE</scope>
    <source>
        <strain evidence="4">CCMP2712</strain>
    </source>
</reference>
<dbReference type="KEGG" id="gtt:GUITHDRAFT_105490"/>
<dbReference type="Proteomes" id="UP000011087">
    <property type="component" value="Unassembled WGS sequence"/>
</dbReference>
<proteinExistence type="predicted"/>
<evidence type="ECO:0000313" key="2">
    <source>
        <dbReference type="EMBL" id="EKX48866.1"/>
    </source>
</evidence>
<protein>
    <submittedName>
        <fullName evidence="2 3">Uncharacterized protein</fullName>
    </submittedName>
</protein>
<gene>
    <name evidence="2" type="ORF">GUITHDRAFT_105490</name>
</gene>
<feature type="region of interest" description="Disordered" evidence="1">
    <location>
        <begin position="150"/>
        <end position="169"/>
    </location>
</feature>
<dbReference type="RefSeq" id="XP_005835846.1">
    <property type="nucleotide sequence ID" value="XM_005835789.1"/>
</dbReference>
<accession>L1JK55</accession>
<sequence length="200" mass="22699">MLAMPGRSRPRHGKFTAALLGASICLNAILALYCINLRFMEPLAYDRGQELAMLQRKDQQLLAQRAALEKTTKSLIEQKNQLLQHYKETEHVGKKLQAYKDKLKKDAEEVKNAEEAAEILMQRLAKAQGDTVAAQSKLKAEKQKLESAKKELGKVEEQEKQLKRSQKTDRLVRALESDGNNLSSEERAELCHDCTCVRYC</sequence>
<name>L1JK55_GUITC</name>
<keyword evidence="4" id="KW-1185">Reference proteome</keyword>
<dbReference type="EMBL" id="JH992984">
    <property type="protein sequence ID" value="EKX48866.1"/>
    <property type="molecule type" value="Genomic_DNA"/>
</dbReference>
<dbReference type="HOGENOM" id="CLU_1368515_0_0_1"/>
<reference evidence="3" key="3">
    <citation type="submission" date="2015-06" db="UniProtKB">
        <authorList>
            <consortium name="EnsemblProtists"/>
        </authorList>
    </citation>
    <scope>IDENTIFICATION</scope>
</reference>
<dbReference type="PaxDb" id="55529-EKX48866"/>
<dbReference type="GeneID" id="17305487"/>
<dbReference type="AlphaFoldDB" id="L1JK55"/>
<dbReference type="EnsemblProtists" id="EKX48866">
    <property type="protein sequence ID" value="EKX48866"/>
    <property type="gene ID" value="GUITHDRAFT_105490"/>
</dbReference>
<evidence type="ECO:0000256" key="1">
    <source>
        <dbReference type="SAM" id="MobiDB-lite"/>
    </source>
</evidence>
<reference evidence="2 4" key="1">
    <citation type="journal article" date="2012" name="Nature">
        <title>Algal genomes reveal evolutionary mosaicism and the fate of nucleomorphs.</title>
        <authorList>
            <consortium name="DOE Joint Genome Institute"/>
            <person name="Curtis B.A."/>
            <person name="Tanifuji G."/>
            <person name="Burki F."/>
            <person name="Gruber A."/>
            <person name="Irimia M."/>
            <person name="Maruyama S."/>
            <person name="Arias M.C."/>
            <person name="Ball S.G."/>
            <person name="Gile G.H."/>
            <person name="Hirakawa Y."/>
            <person name="Hopkins J.F."/>
            <person name="Kuo A."/>
            <person name="Rensing S.A."/>
            <person name="Schmutz J."/>
            <person name="Symeonidi A."/>
            <person name="Elias M."/>
            <person name="Eveleigh R.J."/>
            <person name="Herman E.K."/>
            <person name="Klute M.J."/>
            <person name="Nakayama T."/>
            <person name="Obornik M."/>
            <person name="Reyes-Prieto A."/>
            <person name="Armbrust E.V."/>
            <person name="Aves S.J."/>
            <person name="Beiko R.G."/>
            <person name="Coutinho P."/>
            <person name="Dacks J.B."/>
            <person name="Durnford D.G."/>
            <person name="Fast N.M."/>
            <person name="Green B.R."/>
            <person name="Grisdale C.J."/>
            <person name="Hempel F."/>
            <person name="Henrissat B."/>
            <person name="Hoppner M.P."/>
            <person name="Ishida K."/>
            <person name="Kim E."/>
            <person name="Koreny L."/>
            <person name="Kroth P.G."/>
            <person name="Liu Y."/>
            <person name="Malik S.B."/>
            <person name="Maier U.G."/>
            <person name="McRose D."/>
            <person name="Mock T."/>
            <person name="Neilson J.A."/>
            <person name="Onodera N.T."/>
            <person name="Poole A.M."/>
            <person name="Pritham E.J."/>
            <person name="Richards T.A."/>
            <person name="Rocap G."/>
            <person name="Roy S.W."/>
            <person name="Sarai C."/>
            <person name="Schaack S."/>
            <person name="Shirato S."/>
            <person name="Slamovits C.H."/>
            <person name="Spencer D.F."/>
            <person name="Suzuki S."/>
            <person name="Worden A.Z."/>
            <person name="Zauner S."/>
            <person name="Barry K."/>
            <person name="Bell C."/>
            <person name="Bharti A.K."/>
            <person name="Crow J.A."/>
            <person name="Grimwood J."/>
            <person name="Kramer R."/>
            <person name="Lindquist E."/>
            <person name="Lucas S."/>
            <person name="Salamov A."/>
            <person name="McFadden G.I."/>
            <person name="Lane C.E."/>
            <person name="Keeling P.J."/>
            <person name="Gray M.W."/>
            <person name="Grigoriev I.V."/>
            <person name="Archibald J.M."/>
        </authorList>
    </citation>
    <scope>NUCLEOTIDE SEQUENCE</scope>
    <source>
        <strain evidence="2 4">CCMP2712</strain>
    </source>
</reference>
<evidence type="ECO:0000313" key="3">
    <source>
        <dbReference type="EnsemblProtists" id="EKX48866"/>
    </source>
</evidence>
<organism evidence="2">
    <name type="scientific">Guillardia theta (strain CCMP2712)</name>
    <name type="common">Cryptophyte</name>
    <dbReference type="NCBI Taxonomy" id="905079"/>
    <lineage>
        <taxon>Eukaryota</taxon>
        <taxon>Cryptophyceae</taxon>
        <taxon>Pyrenomonadales</taxon>
        <taxon>Geminigeraceae</taxon>
        <taxon>Guillardia</taxon>
    </lineage>
</organism>